<feature type="compositionally biased region" description="Acidic residues" evidence="1">
    <location>
        <begin position="153"/>
        <end position="168"/>
    </location>
</feature>
<reference evidence="2" key="1">
    <citation type="submission" date="2020-01" db="EMBL/GenBank/DDBJ databases">
        <authorList>
            <consortium name="DOE Joint Genome Institute"/>
            <person name="Haridas S."/>
            <person name="Albert R."/>
            <person name="Binder M."/>
            <person name="Bloem J."/>
            <person name="Labutti K."/>
            <person name="Salamov A."/>
            <person name="Andreopoulos B."/>
            <person name="Baker S.E."/>
            <person name="Barry K."/>
            <person name="Bills G."/>
            <person name="Bluhm B.H."/>
            <person name="Cannon C."/>
            <person name="Castanera R."/>
            <person name="Culley D.E."/>
            <person name="Daum C."/>
            <person name="Ezra D."/>
            <person name="Gonzalez J.B."/>
            <person name="Henrissat B."/>
            <person name="Kuo A."/>
            <person name="Liang C."/>
            <person name="Lipzen A."/>
            <person name="Lutzoni F."/>
            <person name="Magnuson J."/>
            <person name="Mondo S."/>
            <person name="Nolan M."/>
            <person name="Ohm R."/>
            <person name="Pangilinan J."/>
            <person name="Park H.-J."/>
            <person name="Ramirez L."/>
            <person name="Alfaro M."/>
            <person name="Sun H."/>
            <person name="Tritt A."/>
            <person name="Yoshinaga Y."/>
            <person name="Zwiers L.-H."/>
            <person name="Turgeon B.G."/>
            <person name="Goodwin S.B."/>
            <person name="Spatafora J.W."/>
            <person name="Crous P.W."/>
            <person name="Grigoriev I.V."/>
        </authorList>
    </citation>
    <scope>NUCLEOTIDE SEQUENCE</scope>
    <source>
        <strain evidence="2">CBS 394.84</strain>
    </source>
</reference>
<dbReference type="GeneID" id="63849907"/>
<proteinExistence type="predicted"/>
<evidence type="ECO:0000313" key="3">
    <source>
        <dbReference type="Proteomes" id="UP000800039"/>
    </source>
</evidence>
<comment type="caution">
    <text evidence="2">The sequence shown here is derived from an EMBL/GenBank/DDBJ whole genome shotgun (WGS) entry which is preliminary data.</text>
</comment>
<name>A0A9P4GUG5_9PLEO</name>
<evidence type="ECO:0000313" key="2">
    <source>
        <dbReference type="EMBL" id="KAF1851761.1"/>
    </source>
</evidence>
<feature type="compositionally biased region" description="Basic and acidic residues" evidence="1">
    <location>
        <begin position="78"/>
        <end position="115"/>
    </location>
</feature>
<dbReference type="EMBL" id="ML976614">
    <property type="protein sequence ID" value="KAF1851761.1"/>
    <property type="molecule type" value="Genomic_DNA"/>
</dbReference>
<feature type="compositionally biased region" description="Polar residues" evidence="1">
    <location>
        <begin position="129"/>
        <end position="148"/>
    </location>
</feature>
<evidence type="ECO:0000256" key="1">
    <source>
        <dbReference type="SAM" id="MobiDB-lite"/>
    </source>
</evidence>
<protein>
    <submittedName>
        <fullName evidence="2">Uncharacterized protein</fullName>
    </submittedName>
</protein>
<dbReference type="AlphaFoldDB" id="A0A9P4GUG5"/>
<accession>A0A9P4GUG5</accession>
<dbReference type="RefSeq" id="XP_040794324.1">
    <property type="nucleotide sequence ID" value="XM_040932656.1"/>
</dbReference>
<keyword evidence="3" id="KW-1185">Reference proteome</keyword>
<dbReference type="Proteomes" id="UP000800039">
    <property type="component" value="Unassembled WGS sequence"/>
</dbReference>
<feature type="compositionally biased region" description="Basic residues" evidence="1">
    <location>
        <begin position="34"/>
        <end position="46"/>
    </location>
</feature>
<organism evidence="2 3">
    <name type="scientific">Cucurbitaria berberidis CBS 394.84</name>
    <dbReference type="NCBI Taxonomy" id="1168544"/>
    <lineage>
        <taxon>Eukaryota</taxon>
        <taxon>Fungi</taxon>
        <taxon>Dikarya</taxon>
        <taxon>Ascomycota</taxon>
        <taxon>Pezizomycotina</taxon>
        <taxon>Dothideomycetes</taxon>
        <taxon>Pleosporomycetidae</taxon>
        <taxon>Pleosporales</taxon>
        <taxon>Pleosporineae</taxon>
        <taxon>Cucurbitariaceae</taxon>
        <taxon>Cucurbitaria</taxon>
    </lineage>
</organism>
<sequence length="182" mass="20358">MGSKSTMRGEKPGYQKEGELDKIQGIDLGEISKGKRKRGGNPRRRPKAESTKQDSDSGAAENTIARKKPLDIATPEGIEDHGRRKNESEREATGREKKVMDEKRYRKHQKNNERRAAKRQGNAILEKQGISSGEQTSTSGDATTSQGSGKDEEAVDDDDDFDIDIYGDEETRRKYGKVRKFA</sequence>
<gene>
    <name evidence="2" type="ORF">K460DRAFT_362508</name>
</gene>
<feature type="compositionally biased region" description="Basic and acidic residues" evidence="1">
    <location>
        <begin position="7"/>
        <end position="24"/>
    </location>
</feature>
<feature type="region of interest" description="Disordered" evidence="1">
    <location>
        <begin position="1"/>
        <end position="182"/>
    </location>
</feature>